<dbReference type="InterPro" id="IPR006424">
    <property type="entry name" value="Glyceraldehyde-3-P_DH_1"/>
</dbReference>
<dbReference type="PRINTS" id="PR00078">
    <property type="entry name" value="G3PDHDRGNASE"/>
</dbReference>
<dbReference type="SUPFAM" id="SSF51735">
    <property type="entry name" value="NAD(P)-binding Rossmann-fold domains"/>
    <property type="match status" value="1"/>
</dbReference>
<evidence type="ECO:0000256" key="4">
    <source>
        <dbReference type="RuleBase" id="RU361160"/>
    </source>
</evidence>
<dbReference type="InterPro" id="IPR020829">
    <property type="entry name" value="GlycerAld_3-P_DH_cat"/>
</dbReference>
<dbReference type="InterPro" id="IPR020828">
    <property type="entry name" value="GlycerAld_3-P_DH_NAD(P)-bd"/>
</dbReference>
<proteinExistence type="inferred from homology"/>
<dbReference type="InterPro" id="IPR020831">
    <property type="entry name" value="GlycerAld/Erythrose_P_DH"/>
</dbReference>
<dbReference type="Gene3D" id="3.40.50.720">
    <property type="entry name" value="NAD(P)-binding Rossmann-like Domain"/>
    <property type="match status" value="1"/>
</dbReference>
<dbReference type="Gene3D" id="3.30.360.10">
    <property type="entry name" value="Dihydrodipicolinate Reductase, domain 2"/>
    <property type="match status" value="1"/>
</dbReference>
<dbReference type="CDD" id="cd18126">
    <property type="entry name" value="GAPDH_I_C"/>
    <property type="match status" value="1"/>
</dbReference>
<protein>
    <recommendedName>
        <fullName evidence="4">Glyceraldehyde-3-phosphate dehydrogenase</fullName>
        <ecNumber evidence="4">1.2.1.-</ecNumber>
    </recommendedName>
</protein>
<evidence type="ECO:0000256" key="2">
    <source>
        <dbReference type="ARBA" id="ARBA00023002"/>
    </source>
</evidence>
<evidence type="ECO:0000256" key="3">
    <source>
        <dbReference type="RuleBase" id="RU000397"/>
    </source>
</evidence>
<dbReference type="PIRSF" id="PIRSF000149">
    <property type="entry name" value="GAP_DH"/>
    <property type="match status" value="1"/>
</dbReference>
<dbReference type="PROSITE" id="PS00071">
    <property type="entry name" value="GAPDH"/>
    <property type="match status" value="1"/>
</dbReference>
<keyword evidence="7" id="KW-1185">Reference proteome</keyword>
<accession>A0ABS7WU12</accession>
<dbReference type="Pfam" id="PF00044">
    <property type="entry name" value="Gp_dh_N"/>
    <property type="match status" value="1"/>
</dbReference>
<dbReference type="SUPFAM" id="SSF55347">
    <property type="entry name" value="Glyceraldehyde-3-phosphate dehydrogenase-like, C-terminal domain"/>
    <property type="match status" value="1"/>
</dbReference>
<feature type="domain" description="Glyceraldehyde 3-phosphate dehydrogenase NAD(P) binding" evidence="5">
    <location>
        <begin position="3"/>
        <end position="151"/>
    </location>
</feature>
<sequence>MATKVAINGFGRIGRCLARILLDDKDFELVAINCSYGANNIAYLLKYDSVHGRLNKKINIIDESKIEIDGKIINIIAQREVEKMNFIDFNTEIVFECTGAFLTKEKTQAFIDSGIKKVIFSAPAKDDTAMFVMDVNHTTYNNENIVSNASCTTNALAPLVKVLDDNFKIQSALMNTIHAYTASQAIVDTNDKKDLRRGRAAALNLVPTSTGAARAIAKVLPHLKGKIDGQSIRTGFANVSMVDLTVKLNTKVTKEQINEAFIKASENMPILGIDYDKCVSSDFITSTQGSVFIPDLTQVVNDDFIKILAWYDNEYGYSYQLKRLAKHIIKASK</sequence>
<dbReference type="Proteomes" id="UP000786183">
    <property type="component" value="Unassembled WGS sequence"/>
</dbReference>
<keyword evidence="2 4" id="KW-0560">Oxidoreductase</keyword>
<comment type="similarity">
    <text evidence="1 3">Belongs to the glyceraldehyde-3-phosphate dehydrogenase family.</text>
</comment>
<dbReference type="NCBIfam" id="TIGR01534">
    <property type="entry name" value="GAPDH-I"/>
    <property type="match status" value="1"/>
</dbReference>
<reference evidence="6 7" key="1">
    <citation type="submission" date="2020-07" db="EMBL/GenBank/DDBJ databases">
        <title>Transfer of Campylobacter canadensis to the novel genus Avispirillum gen. nov., that also includes two novel species recovered from migratory waterfowl: Avispirillum anseris sp. nov. and Avispirillum brantae sp. nov.</title>
        <authorList>
            <person name="Miller W.G."/>
            <person name="Chapman M.H."/>
            <person name="Yee E."/>
            <person name="Inglis G.D."/>
        </authorList>
    </citation>
    <scope>NUCLEOTIDE SEQUENCE [LARGE SCALE GENOMIC DNA]</scope>
    <source>
        <strain evidence="6 7">L283</strain>
    </source>
</reference>
<comment type="caution">
    <text evidence="6">The sequence shown here is derived from an EMBL/GenBank/DDBJ whole genome shotgun (WGS) entry which is preliminary data.</text>
</comment>
<dbReference type="Pfam" id="PF02800">
    <property type="entry name" value="Gp_dh_C"/>
    <property type="match status" value="1"/>
</dbReference>
<evidence type="ECO:0000313" key="7">
    <source>
        <dbReference type="Proteomes" id="UP000786183"/>
    </source>
</evidence>
<gene>
    <name evidence="6" type="primary">gap</name>
    <name evidence="6" type="ORF">AVCANL283_05285</name>
</gene>
<dbReference type="RefSeq" id="WP_172233639.1">
    <property type="nucleotide sequence ID" value="NZ_CP035946.1"/>
</dbReference>
<dbReference type="CDD" id="cd05214">
    <property type="entry name" value="GAPDH_I_N"/>
    <property type="match status" value="1"/>
</dbReference>
<evidence type="ECO:0000259" key="5">
    <source>
        <dbReference type="SMART" id="SM00846"/>
    </source>
</evidence>
<organism evidence="6 7">
    <name type="scientific">Campylobacter canadensis</name>
    <dbReference type="NCBI Taxonomy" id="449520"/>
    <lineage>
        <taxon>Bacteria</taxon>
        <taxon>Pseudomonadati</taxon>
        <taxon>Campylobacterota</taxon>
        <taxon>Epsilonproteobacteria</taxon>
        <taxon>Campylobacterales</taxon>
        <taxon>Campylobacteraceae</taxon>
        <taxon>Campylobacter</taxon>
    </lineage>
</organism>
<evidence type="ECO:0000256" key="1">
    <source>
        <dbReference type="ARBA" id="ARBA00007406"/>
    </source>
</evidence>
<evidence type="ECO:0000313" key="6">
    <source>
        <dbReference type="EMBL" id="MBZ7987514.1"/>
    </source>
</evidence>
<dbReference type="PANTHER" id="PTHR43148">
    <property type="entry name" value="GLYCERALDEHYDE-3-PHOSPHATE DEHYDROGENASE 2"/>
    <property type="match status" value="1"/>
</dbReference>
<dbReference type="InterPro" id="IPR020830">
    <property type="entry name" value="GlycerAld_3-P_DH_AS"/>
</dbReference>
<dbReference type="EC" id="1.2.1.-" evidence="4"/>
<dbReference type="InterPro" id="IPR036291">
    <property type="entry name" value="NAD(P)-bd_dom_sf"/>
</dbReference>
<dbReference type="SMART" id="SM00846">
    <property type="entry name" value="Gp_dh_N"/>
    <property type="match status" value="1"/>
</dbReference>
<name>A0ABS7WU12_9BACT</name>
<dbReference type="EMBL" id="JACGBB010000009">
    <property type="protein sequence ID" value="MBZ7987514.1"/>
    <property type="molecule type" value="Genomic_DNA"/>
</dbReference>